<dbReference type="InterPro" id="IPR013154">
    <property type="entry name" value="ADH-like_N"/>
</dbReference>
<keyword evidence="1 4" id="KW-0479">Metal-binding</keyword>
<dbReference type="GO" id="GO:0008270">
    <property type="term" value="F:zinc ion binding"/>
    <property type="evidence" value="ECO:0007669"/>
    <property type="project" value="InterPro"/>
</dbReference>
<accession>A0A0B7MF25</accession>
<dbReference type="SMART" id="SM00829">
    <property type="entry name" value="PKS_ER"/>
    <property type="match status" value="1"/>
</dbReference>
<dbReference type="PROSITE" id="PS00059">
    <property type="entry name" value="ADH_ZINC"/>
    <property type="match status" value="1"/>
</dbReference>
<evidence type="ECO:0000313" key="7">
    <source>
        <dbReference type="Proteomes" id="UP000046155"/>
    </source>
</evidence>
<gene>
    <name evidence="6" type="ORF">SSCH_410003</name>
</gene>
<evidence type="ECO:0000256" key="1">
    <source>
        <dbReference type="ARBA" id="ARBA00022723"/>
    </source>
</evidence>
<dbReference type="Gene3D" id="3.40.50.720">
    <property type="entry name" value="NAD(P)-binding Rossmann-like Domain"/>
    <property type="match status" value="1"/>
</dbReference>
<evidence type="ECO:0000256" key="3">
    <source>
        <dbReference type="ARBA" id="ARBA00023002"/>
    </source>
</evidence>
<keyword evidence="2 4" id="KW-0862">Zinc</keyword>
<sequence length="346" mass="37351">MKAVRFTGPEKIEYSDVPKPQINDNEVLVRVKAVGICGTDLELLSGDMPHIKNGFTKYPLIPGHEWAGQIEEVGSSVEGFCVGDRVTGDVSIGCGNCHMCKTGRYNLCPNRVVVGSYRNKNGAFAEYIKMPYGNLYKLPESVSYEEAALAEPAATAAYGIMRAKIGFGSIVLVIGDGPIGQLAMQCAKIAGASKVIAVGSWDEKLKIARQLAADVIINYKKDDVVEKVLEYTNGEGADVVLETSGNMVAFNQSIKAVVPGGKIVLYSFYGGVEFPATINNFIVKDADLIGILASPNATQPVLSLMESNRISVKPLITHRYPMEQISIAIAMIKGKKECRIKVMLIP</sequence>
<dbReference type="EMBL" id="CDRZ01000238">
    <property type="protein sequence ID" value="CEO89199.1"/>
    <property type="molecule type" value="Genomic_DNA"/>
</dbReference>
<evidence type="ECO:0000259" key="5">
    <source>
        <dbReference type="SMART" id="SM00829"/>
    </source>
</evidence>
<comment type="similarity">
    <text evidence="4">Belongs to the zinc-containing alcohol dehydrogenase family.</text>
</comment>
<evidence type="ECO:0000256" key="4">
    <source>
        <dbReference type="RuleBase" id="RU361277"/>
    </source>
</evidence>
<dbReference type="InterPro" id="IPR050129">
    <property type="entry name" value="Zn_alcohol_dh"/>
</dbReference>
<dbReference type="Proteomes" id="UP000046155">
    <property type="component" value="Unassembled WGS sequence"/>
</dbReference>
<dbReference type="GO" id="GO:0016491">
    <property type="term" value="F:oxidoreductase activity"/>
    <property type="evidence" value="ECO:0007669"/>
    <property type="project" value="UniProtKB-KW"/>
</dbReference>
<dbReference type="InterPro" id="IPR013149">
    <property type="entry name" value="ADH-like_C"/>
</dbReference>
<dbReference type="OrthoDB" id="9777057at2"/>
<keyword evidence="3" id="KW-0560">Oxidoreductase</keyword>
<comment type="cofactor">
    <cofactor evidence="4">
        <name>Zn(2+)</name>
        <dbReference type="ChEBI" id="CHEBI:29105"/>
    </cofactor>
</comment>
<proteinExistence type="inferred from homology"/>
<protein>
    <submittedName>
        <fullName evidence="6">Alcohol dehydrogenase GroES domain protein</fullName>
    </submittedName>
</protein>
<organism evidence="6 7">
    <name type="scientific">Syntrophaceticus schinkii</name>
    <dbReference type="NCBI Taxonomy" id="499207"/>
    <lineage>
        <taxon>Bacteria</taxon>
        <taxon>Bacillati</taxon>
        <taxon>Bacillota</taxon>
        <taxon>Clostridia</taxon>
        <taxon>Thermoanaerobacterales</taxon>
        <taxon>Thermoanaerobacterales Family III. Incertae Sedis</taxon>
        <taxon>Syntrophaceticus</taxon>
    </lineage>
</organism>
<dbReference type="SUPFAM" id="SSF50129">
    <property type="entry name" value="GroES-like"/>
    <property type="match status" value="1"/>
</dbReference>
<dbReference type="AlphaFoldDB" id="A0A0B7MF25"/>
<dbReference type="PANTHER" id="PTHR43401">
    <property type="entry name" value="L-THREONINE 3-DEHYDROGENASE"/>
    <property type="match status" value="1"/>
</dbReference>
<dbReference type="Gene3D" id="3.90.180.10">
    <property type="entry name" value="Medium-chain alcohol dehydrogenases, catalytic domain"/>
    <property type="match status" value="1"/>
</dbReference>
<keyword evidence="7" id="KW-1185">Reference proteome</keyword>
<dbReference type="SUPFAM" id="SSF51735">
    <property type="entry name" value="NAD(P)-binding Rossmann-fold domains"/>
    <property type="match status" value="1"/>
</dbReference>
<evidence type="ECO:0000313" key="6">
    <source>
        <dbReference type="EMBL" id="CEO89199.1"/>
    </source>
</evidence>
<dbReference type="InterPro" id="IPR002328">
    <property type="entry name" value="ADH_Zn_CS"/>
</dbReference>
<dbReference type="InterPro" id="IPR036291">
    <property type="entry name" value="NAD(P)-bd_dom_sf"/>
</dbReference>
<dbReference type="InterPro" id="IPR020843">
    <property type="entry name" value="ER"/>
</dbReference>
<dbReference type="InterPro" id="IPR011032">
    <property type="entry name" value="GroES-like_sf"/>
</dbReference>
<dbReference type="Pfam" id="PF00107">
    <property type="entry name" value="ADH_zinc_N"/>
    <property type="match status" value="1"/>
</dbReference>
<dbReference type="Pfam" id="PF08240">
    <property type="entry name" value="ADH_N"/>
    <property type="match status" value="1"/>
</dbReference>
<name>A0A0B7MF25_9FIRM</name>
<dbReference type="RefSeq" id="WP_044665204.1">
    <property type="nucleotide sequence ID" value="NZ_CDRZ01000238.1"/>
</dbReference>
<dbReference type="PANTHER" id="PTHR43401:SF2">
    <property type="entry name" value="L-THREONINE 3-DEHYDROGENASE"/>
    <property type="match status" value="1"/>
</dbReference>
<reference evidence="7" key="1">
    <citation type="submission" date="2015-01" db="EMBL/GenBank/DDBJ databases">
        <authorList>
            <person name="Manzoor Shahid"/>
            <person name="Zubair Saima"/>
        </authorList>
    </citation>
    <scope>NUCLEOTIDE SEQUENCE [LARGE SCALE GENOMIC DNA]</scope>
    <source>
        <strain evidence="7">Sp3</strain>
    </source>
</reference>
<feature type="domain" description="Enoyl reductase (ER)" evidence="5">
    <location>
        <begin position="8"/>
        <end position="344"/>
    </location>
</feature>
<evidence type="ECO:0000256" key="2">
    <source>
        <dbReference type="ARBA" id="ARBA00022833"/>
    </source>
</evidence>